<dbReference type="Gene3D" id="1.20.58.1910">
    <property type="match status" value="1"/>
</dbReference>
<evidence type="ECO:0000313" key="3">
    <source>
        <dbReference type="Proteomes" id="UP000252731"/>
    </source>
</evidence>
<sequence>MKAGEIMKEKNIHLTEKFVRNTLGEDSTGHDWHHIERVRKNALYIAKKEQAGDPFLIEMAALLHDIPDAKLNTSKEAGERKLSDFLQEIEIAEEASSSIKTIIESVSFKGGNNKKVLSVEAKIVQDADRLDAIGAMGIARAFAYGGKKGQPIYDPGLEIRKVMTEDEYRNGKSSSINHFYEKLLKLRDLLNTDTAREMAEARHEIMEQYLHQFFIEWNGQA</sequence>
<organism evidence="2 3">
    <name type="scientific">Cytobacillus firmus</name>
    <name type="common">Bacillus firmus</name>
    <dbReference type="NCBI Taxonomy" id="1399"/>
    <lineage>
        <taxon>Bacteria</taxon>
        <taxon>Bacillati</taxon>
        <taxon>Bacillota</taxon>
        <taxon>Bacilli</taxon>
        <taxon>Bacillales</taxon>
        <taxon>Bacillaceae</taxon>
        <taxon>Cytobacillus</taxon>
    </lineage>
</organism>
<evidence type="ECO:0000259" key="1">
    <source>
        <dbReference type="PROSITE" id="PS51831"/>
    </source>
</evidence>
<comment type="caution">
    <text evidence="2">The sequence shown here is derived from an EMBL/GenBank/DDBJ whole genome shotgun (WGS) entry which is preliminary data.</text>
</comment>
<dbReference type="PANTHER" id="PTHR33594">
    <property type="entry name" value="SUPERFAMILY HYDROLASE, PUTATIVE (AFU_ORTHOLOGUE AFUA_1G03035)-RELATED"/>
    <property type="match status" value="1"/>
</dbReference>
<dbReference type="PROSITE" id="PS51831">
    <property type="entry name" value="HD"/>
    <property type="match status" value="1"/>
</dbReference>
<dbReference type="EMBL" id="QNSF01000012">
    <property type="protein sequence ID" value="RBP89090.1"/>
    <property type="molecule type" value="Genomic_DNA"/>
</dbReference>
<dbReference type="PANTHER" id="PTHR33594:SF1">
    <property type="entry name" value="HD_PDEASE DOMAIN-CONTAINING PROTEIN"/>
    <property type="match status" value="1"/>
</dbReference>
<dbReference type="STRING" id="1399.VL14_08865"/>
<dbReference type="Pfam" id="PF01966">
    <property type="entry name" value="HD"/>
    <property type="match status" value="1"/>
</dbReference>
<gene>
    <name evidence="2" type="ORF">DFO70_112127</name>
</gene>
<dbReference type="CDD" id="cd00077">
    <property type="entry name" value="HDc"/>
    <property type="match status" value="1"/>
</dbReference>
<name>A0A366JP33_CYTFI</name>
<dbReference type="InterPro" id="IPR003607">
    <property type="entry name" value="HD/PDEase_dom"/>
</dbReference>
<proteinExistence type="predicted"/>
<dbReference type="AlphaFoldDB" id="A0A366JP33"/>
<protein>
    <recommendedName>
        <fullName evidence="1">HD domain-containing protein</fullName>
    </recommendedName>
</protein>
<evidence type="ECO:0000313" key="2">
    <source>
        <dbReference type="EMBL" id="RBP89090.1"/>
    </source>
</evidence>
<dbReference type="InterPro" id="IPR006674">
    <property type="entry name" value="HD_domain"/>
</dbReference>
<dbReference type="SMART" id="SM00471">
    <property type="entry name" value="HDc"/>
    <property type="match status" value="1"/>
</dbReference>
<keyword evidence="3" id="KW-1185">Reference proteome</keyword>
<dbReference type="Proteomes" id="UP000252731">
    <property type="component" value="Unassembled WGS sequence"/>
</dbReference>
<reference evidence="2 3" key="1">
    <citation type="submission" date="2018-06" db="EMBL/GenBank/DDBJ databases">
        <title>Freshwater and sediment microbial communities from various areas in North America, analyzing microbe dynamics in response to fracking.</title>
        <authorList>
            <person name="Lamendella R."/>
        </authorList>
    </citation>
    <scope>NUCLEOTIDE SEQUENCE [LARGE SCALE GENOMIC DNA]</scope>
    <source>
        <strain evidence="2 3">14_TX</strain>
    </source>
</reference>
<dbReference type="Gene3D" id="1.10.472.50">
    <property type="entry name" value="HD-domain/PDEase-like"/>
    <property type="match status" value="1"/>
</dbReference>
<feature type="domain" description="HD" evidence="1">
    <location>
        <begin position="31"/>
        <end position="133"/>
    </location>
</feature>
<accession>A0A366JP33</accession>
<dbReference type="SUPFAM" id="SSF109604">
    <property type="entry name" value="HD-domain/PDEase-like"/>
    <property type="match status" value="1"/>
</dbReference>